<evidence type="ECO:0000313" key="2">
    <source>
        <dbReference type="EMBL" id="KAF2646241.1"/>
    </source>
</evidence>
<dbReference type="EMBL" id="MU006776">
    <property type="protein sequence ID" value="KAF2646241.1"/>
    <property type="molecule type" value="Genomic_DNA"/>
</dbReference>
<accession>A0A6A6SH25</accession>
<feature type="compositionally biased region" description="Low complexity" evidence="1">
    <location>
        <begin position="1"/>
        <end position="19"/>
    </location>
</feature>
<organism evidence="2 3">
    <name type="scientific">Massarina eburnea CBS 473.64</name>
    <dbReference type="NCBI Taxonomy" id="1395130"/>
    <lineage>
        <taxon>Eukaryota</taxon>
        <taxon>Fungi</taxon>
        <taxon>Dikarya</taxon>
        <taxon>Ascomycota</taxon>
        <taxon>Pezizomycotina</taxon>
        <taxon>Dothideomycetes</taxon>
        <taxon>Pleosporomycetidae</taxon>
        <taxon>Pleosporales</taxon>
        <taxon>Massarineae</taxon>
        <taxon>Massarinaceae</taxon>
        <taxon>Massarina</taxon>
    </lineage>
</organism>
<proteinExistence type="predicted"/>
<dbReference type="GO" id="GO:0000712">
    <property type="term" value="P:resolution of meiotic recombination intermediates"/>
    <property type="evidence" value="ECO:0007669"/>
    <property type="project" value="TreeGrafter"/>
</dbReference>
<keyword evidence="3" id="KW-1185">Reference proteome</keyword>
<dbReference type="PANTHER" id="PTHR21166">
    <property type="entry name" value="CELL DIVISION CONTROL PROTEIN 24 OB DOMAIN-CONTAINING PROTEIN-RELATED"/>
    <property type="match status" value="1"/>
</dbReference>
<dbReference type="InterPro" id="IPR012340">
    <property type="entry name" value="NA-bd_OB-fold"/>
</dbReference>
<protein>
    <recommendedName>
        <fullName evidence="4">Nucleic acid-binding protein</fullName>
    </recommendedName>
</protein>
<sequence length="478" mass="53268">MPSTSIQSFFSSSSPTKSIPGDGFTPEEMVLSTNTSDWIPTLEYEEVTIGYLEPGPGNITFMGRIVNFYNMPKPSKRPKSAQGCVRIMLADDTGTMTVRLWHANIPWGSMLKLGMLVTVWTVHVSRGSSEQMSLAPTAAPLFTTIFPEGERSCHFMVHEKSDEGKMFKRPFGSKDSVPLPGLMTLENFTNGGYDVDDCKLLVCVKSIGAKKNYIMKDGNTSDLISVGIFDETADAFLTLYGSLSNSASSWTPSHTVLLIANPSWKIDRAAKLSFNANTQLYIDPDMADARYVRALAQRLTKKEHINPPYPKGVFDVEAAETAAMRVLYKLSEIDEFARANPRDKVMGYISVLITEVHIVINHKRNMLMSAECCGLPMFANAVQAKCRQCEKWSPLRINPRILGNVIDETGQISSGKLIFSDDAWEQLLGRTAQQLVTAPLDVIKYLEHRLFFLRLTFGFGFHLGDDEVGRLVIWCVKM</sequence>
<evidence type="ECO:0000256" key="1">
    <source>
        <dbReference type="SAM" id="MobiDB-lite"/>
    </source>
</evidence>
<name>A0A6A6SH25_9PLEO</name>
<dbReference type="Gene3D" id="2.40.50.140">
    <property type="entry name" value="Nucleic acid-binding proteins"/>
    <property type="match status" value="2"/>
</dbReference>
<dbReference type="SUPFAM" id="SSF50249">
    <property type="entry name" value="Nucleic acid-binding proteins"/>
    <property type="match status" value="2"/>
</dbReference>
<evidence type="ECO:0000313" key="3">
    <source>
        <dbReference type="Proteomes" id="UP000799753"/>
    </source>
</evidence>
<dbReference type="AlphaFoldDB" id="A0A6A6SH25"/>
<dbReference type="PANTHER" id="PTHR21166:SF2">
    <property type="entry name" value="CELL DIVISION CONTROL PROTEIN 24 OB DOMAIN-CONTAINING PROTEIN-RELATED"/>
    <property type="match status" value="1"/>
</dbReference>
<dbReference type="Proteomes" id="UP000799753">
    <property type="component" value="Unassembled WGS sequence"/>
</dbReference>
<dbReference type="InterPro" id="IPR052469">
    <property type="entry name" value="MEIOB"/>
</dbReference>
<dbReference type="GO" id="GO:0003697">
    <property type="term" value="F:single-stranded DNA binding"/>
    <property type="evidence" value="ECO:0007669"/>
    <property type="project" value="TreeGrafter"/>
</dbReference>
<evidence type="ECO:0008006" key="4">
    <source>
        <dbReference type="Google" id="ProtNLM"/>
    </source>
</evidence>
<gene>
    <name evidence="2" type="ORF">P280DRAFT_502865</name>
</gene>
<reference evidence="2" key="1">
    <citation type="journal article" date="2020" name="Stud. Mycol.">
        <title>101 Dothideomycetes genomes: a test case for predicting lifestyles and emergence of pathogens.</title>
        <authorList>
            <person name="Haridas S."/>
            <person name="Albert R."/>
            <person name="Binder M."/>
            <person name="Bloem J."/>
            <person name="Labutti K."/>
            <person name="Salamov A."/>
            <person name="Andreopoulos B."/>
            <person name="Baker S."/>
            <person name="Barry K."/>
            <person name="Bills G."/>
            <person name="Bluhm B."/>
            <person name="Cannon C."/>
            <person name="Castanera R."/>
            <person name="Culley D."/>
            <person name="Daum C."/>
            <person name="Ezra D."/>
            <person name="Gonzalez J."/>
            <person name="Henrissat B."/>
            <person name="Kuo A."/>
            <person name="Liang C."/>
            <person name="Lipzen A."/>
            <person name="Lutzoni F."/>
            <person name="Magnuson J."/>
            <person name="Mondo S."/>
            <person name="Nolan M."/>
            <person name="Ohm R."/>
            <person name="Pangilinan J."/>
            <person name="Park H.-J."/>
            <person name="Ramirez L."/>
            <person name="Alfaro M."/>
            <person name="Sun H."/>
            <person name="Tritt A."/>
            <person name="Yoshinaga Y."/>
            <person name="Zwiers L.-H."/>
            <person name="Turgeon B."/>
            <person name="Goodwin S."/>
            <person name="Spatafora J."/>
            <person name="Crous P."/>
            <person name="Grigoriev I."/>
        </authorList>
    </citation>
    <scope>NUCLEOTIDE SEQUENCE</scope>
    <source>
        <strain evidence="2">CBS 473.64</strain>
    </source>
</reference>
<dbReference type="GO" id="GO:0008310">
    <property type="term" value="F:single-stranded DNA 3'-5' DNA exonuclease activity"/>
    <property type="evidence" value="ECO:0007669"/>
    <property type="project" value="TreeGrafter"/>
</dbReference>
<feature type="region of interest" description="Disordered" evidence="1">
    <location>
        <begin position="1"/>
        <end position="25"/>
    </location>
</feature>
<dbReference type="OrthoDB" id="3248508at2759"/>